<accession>A0AAD5YPZ5</accession>
<protein>
    <submittedName>
        <fullName evidence="1">Uncharacterized protein</fullName>
    </submittedName>
</protein>
<organism evidence="1 2">
    <name type="scientific">Leucocoprinus birnbaumii</name>
    <dbReference type="NCBI Taxonomy" id="56174"/>
    <lineage>
        <taxon>Eukaryota</taxon>
        <taxon>Fungi</taxon>
        <taxon>Dikarya</taxon>
        <taxon>Basidiomycota</taxon>
        <taxon>Agaricomycotina</taxon>
        <taxon>Agaricomycetes</taxon>
        <taxon>Agaricomycetidae</taxon>
        <taxon>Agaricales</taxon>
        <taxon>Agaricineae</taxon>
        <taxon>Agaricaceae</taxon>
        <taxon>Leucocoprinus</taxon>
    </lineage>
</organism>
<evidence type="ECO:0000313" key="2">
    <source>
        <dbReference type="Proteomes" id="UP001213000"/>
    </source>
</evidence>
<dbReference type="Proteomes" id="UP001213000">
    <property type="component" value="Unassembled WGS sequence"/>
</dbReference>
<comment type="caution">
    <text evidence="1">The sequence shown here is derived from an EMBL/GenBank/DDBJ whole genome shotgun (WGS) entry which is preliminary data.</text>
</comment>
<dbReference type="SUPFAM" id="SSF56672">
    <property type="entry name" value="DNA/RNA polymerases"/>
    <property type="match status" value="1"/>
</dbReference>
<gene>
    <name evidence="1" type="ORF">NP233_g12491</name>
</gene>
<proteinExistence type="predicted"/>
<name>A0AAD5YPZ5_9AGAR</name>
<dbReference type="Gene3D" id="3.10.10.10">
    <property type="entry name" value="HIV Type 1 Reverse Transcriptase, subunit A, domain 1"/>
    <property type="match status" value="1"/>
</dbReference>
<dbReference type="InterPro" id="IPR043502">
    <property type="entry name" value="DNA/RNA_pol_sf"/>
</dbReference>
<dbReference type="EMBL" id="JANIEX010001825">
    <property type="protein sequence ID" value="KAJ3554120.1"/>
    <property type="molecule type" value="Genomic_DNA"/>
</dbReference>
<dbReference type="AlphaFoldDB" id="A0AAD5YPZ5"/>
<reference evidence="1" key="1">
    <citation type="submission" date="2022-07" db="EMBL/GenBank/DDBJ databases">
        <title>Genome Sequence of Leucocoprinus birnbaumii.</title>
        <authorList>
            <person name="Buettner E."/>
        </authorList>
    </citation>
    <scope>NUCLEOTIDE SEQUENCE</scope>
    <source>
        <strain evidence="1">VT141</strain>
    </source>
</reference>
<evidence type="ECO:0000313" key="1">
    <source>
        <dbReference type="EMBL" id="KAJ3554120.1"/>
    </source>
</evidence>
<sequence length="205" mass="23107">MFAYDSTSYCLAYKKVANKVRPVPGTMLNDCRVICRFPENPLDSLPAISPHPPSFQPGNRLTQEHMDSLGLFANDFLWPEEQKLLAQVLLANEAGLAWDESEKGRFHDDYFAPVKIPVTDHVPWSRKSLPIPPGIQDKVIALIKQKIDSGVYEPSYSSYCQQWFTVAKKDGNIRIVHNLTPLNAVTIKDSQELPLVHLFVEQCAA</sequence>
<keyword evidence="2" id="KW-1185">Reference proteome</keyword>